<evidence type="ECO:0000313" key="2">
    <source>
        <dbReference type="WBParaSite" id="RSKR_0000638400.1"/>
    </source>
</evidence>
<proteinExistence type="predicted"/>
<sequence length="140" mass="14448">MESKNTILSTVTIIGIVLVMSYEAAASTASVNACKNEKAGLAVCLSKCPKDACIGINCLLVKTSTVDCVLACPVNIKCAGTAAQKNECKKVQIGLEICIGQCIKKNICIGVDCLTTNKNLLVCANKCASTNDGVNCATLG</sequence>
<name>A0AC35TZM1_9BILA</name>
<reference evidence="2" key="1">
    <citation type="submission" date="2016-11" db="UniProtKB">
        <authorList>
            <consortium name="WormBaseParasite"/>
        </authorList>
    </citation>
    <scope>IDENTIFICATION</scope>
    <source>
        <strain evidence="2">KR3021</strain>
    </source>
</reference>
<protein>
    <submittedName>
        <fullName evidence="2">TIL domain-containing protein</fullName>
    </submittedName>
</protein>
<evidence type="ECO:0000313" key="1">
    <source>
        <dbReference type="Proteomes" id="UP000095286"/>
    </source>
</evidence>
<dbReference type="WBParaSite" id="RSKR_0000638400.1">
    <property type="protein sequence ID" value="RSKR_0000638400.1"/>
    <property type="gene ID" value="RSKR_0000638400"/>
</dbReference>
<organism evidence="1 2">
    <name type="scientific">Rhabditophanes sp. KR3021</name>
    <dbReference type="NCBI Taxonomy" id="114890"/>
    <lineage>
        <taxon>Eukaryota</taxon>
        <taxon>Metazoa</taxon>
        <taxon>Ecdysozoa</taxon>
        <taxon>Nematoda</taxon>
        <taxon>Chromadorea</taxon>
        <taxon>Rhabditida</taxon>
        <taxon>Tylenchina</taxon>
        <taxon>Panagrolaimomorpha</taxon>
        <taxon>Strongyloidoidea</taxon>
        <taxon>Alloionematidae</taxon>
        <taxon>Rhabditophanes</taxon>
    </lineage>
</organism>
<dbReference type="Proteomes" id="UP000095286">
    <property type="component" value="Unplaced"/>
</dbReference>
<accession>A0AC35TZM1</accession>